<sequence>MNQDKTRIIVPAQGVDPYQTRHSSVPVEFEEKKGACFGDCVIEHPLGMGGAAAVYLAKHQKLEVLRAIKVLKGQFRNDSQFKKRFLKEAKLVAGLDHPAIVRIHTVGEADGKPFIEMEWIDGTSLRRLFEERGAMPPAVAVAIAEQVAHALAYAHTAPIADGAGVVHRDIKPENILVQKDGRIKLVDFGIARTMESSNDTVAGTIIGTLHYMSPEQIDGRNADARSDLYSLSVVLYEMLTGFAPFTAATFTAIIKKISEGRYVSLKRVNPRTARIVSDIVRKGLRSQAEERFQTATELSEAFRALRVRTRLDPDQIVREWLFSGKAPDLVNTRKRIRYFVYACLFAGAAGLYFYADHNPRAEEKAVYTQPVMADSAVPIVPVRDTLSRAVPQGQETIIPSQSLVRKVRVFPKLKPIAKNMPRQVQSPAETRFEQAAALDQRYRRGEVELRDAVRGAWQTYIKEYSKDPASEKFVSDAKKRLLYIINN</sequence>
<evidence type="ECO:0000256" key="1">
    <source>
        <dbReference type="ARBA" id="ARBA00012513"/>
    </source>
</evidence>
<dbReference type="SUPFAM" id="SSF56112">
    <property type="entry name" value="Protein kinase-like (PK-like)"/>
    <property type="match status" value="1"/>
</dbReference>
<keyword evidence="6" id="KW-0067">ATP-binding</keyword>
<evidence type="ECO:0000259" key="8">
    <source>
        <dbReference type="PROSITE" id="PS50011"/>
    </source>
</evidence>
<evidence type="ECO:0000256" key="4">
    <source>
        <dbReference type="ARBA" id="ARBA00022741"/>
    </source>
</evidence>
<dbReference type="InterPro" id="IPR000719">
    <property type="entry name" value="Prot_kinase_dom"/>
</dbReference>
<keyword evidence="7" id="KW-0472">Membrane</keyword>
<evidence type="ECO:0000313" key="10">
    <source>
        <dbReference type="Proteomes" id="UP000179243"/>
    </source>
</evidence>
<dbReference type="InterPro" id="IPR011009">
    <property type="entry name" value="Kinase-like_dom_sf"/>
</dbReference>
<dbReference type="GO" id="GO:0005524">
    <property type="term" value="F:ATP binding"/>
    <property type="evidence" value="ECO:0007669"/>
    <property type="project" value="UniProtKB-KW"/>
</dbReference>
<feature type="domain" description="Protein kinase" evidence="8">
    <location>
        <begin position="40"/>
        <end position="303"/>
    </location>
</feature>
<dbReference type="AlphaFoldDB" id="A0A1F7FDC2"/>
<keyword evidence="2" id="KW-0723">Serine/threonine-protein kinase</keyword>
<dbReference type="Gene3D" id="1.10.510.10">
    <property type="entry name" value="Transferase(Phosphotransferase) domain 1"/>
    <property type="match status" value="1"/>
</dbReference>
<dbReference type="FunFam" id="1.10.510.10:FF:000021">
    <property type="entry name" value="Serine/threonine protein kinase"/>
    <property type="match status" value="1"/>
</dbReference>
<keyword evidence="7" id="KW-1133">Transmembrane helix</keyword>
<dbReference type="CDD" id="cd14014">
    <property type="entry name" value="STKc_PknB_like"/>
    <property type="match status" value="1"/>
</dbReference>
<dbReference type="SMART" id="SM00220">
    <property type="entry name" value="S_TKc"/>
    <property type="match status" value="1"/>
</dbReference>
<keyword evidence="4" id="KW-0547">Nucleotide-binding</keyword>
<accession>A0A1F7FDC2</accession>
<keyword evidence="7" id="KW-0812">Transmembrane</keyword>
<evidence type="ECO:0000256" key="2">
    <source>
        <dbReference type="ARBA" id="ARBA00022527"/>
    </source>
</evidence>
<dbReference type="InterPro" id="IPR008271">
    <property type="entry name" value="Ser/Thr_kinase_AS"/>
</dbReference>
<reference evidence="9 10" key="1">
    <citation type="journal article" date="2016" name="Nat. Commun.">
        <title>Thousands of microbial genomes shed light on interconnected biogeochemical processes in an aquifer system.</title>
        <authorList>
            <person name="Anantharaman K."/>
            <person name="Brown C.T."/>
            <person name="Hug L.A."/>
            <person name="Sharon I."/>
            <person name="Castelle C.J."/>
            <person name="Probst A.J."/>
            <person name="Thomas B.C."/>
            <person name="Singh A."/>
            <person name="Wilkins M.J."/>
            <person name="Karaoz U."/>
            <person name="Brodie E.L."/>
            <person name="Williams K.H."/>
            <person name="Hubbard S.S."/>
            <person name="Banfield J.F."/>
        </authorList>
    </citation>
    <scope>NUCLEOTIDE SEQUENCE [LARGE SCALE GENOMIC DNA]</scope>
</reference>
<proteinExistence type="predicted"/>
<dbReference type="PANTHER" id="PTHR43289">
    <property type="entry name" value="MITOGEN-ACTIVATED PROTEIN KINASE KINASE KINASE 20-RELATED"/>
    <property type="match status" value="1"/>
</dbReference>
<evidence type="ECO:0000313" key="9">
    <source>
        <dbReference type="EMBL" id="OGK04638.1"/>
    </source>
</evidence>
<evidence type="ECO:0000256" key="7">
    <source>
        <dbReference type="SAM" id="Phobius"/>
    </source>
</evidence>
<name>A0A1F7FDC2_UNCRA</name>
<evidence type="ECO:0000256" key="3">
    <source>
        <dbReference type="ARBA" id="ARBA00022679"/>
    </source>
</evidence>
<dbReference type="PROSITE" id="PS00108">
    <property type="entry name" value="PROTEIN_KINASE_ST"/>
    <property type="match status" value="1"/>
</dbReference>
<dbReference type="PANTHER" id="PTHR43289:SF6">
    <property type="entry name" value="SERINE_THREONINE-PROTEIN KINASE NEKL-3"/>
    <property type="match status" value="1"/>
</dbReference>
<dbReference type="Gene3D" id="3.30.200.20">
    <property type="entry name" value="Phosphorylase Kinase, domain 1"/>
    <property type="match status" value="1"/>
</dbReference>
<dbReference type="PROSITE" id="PS50011">
    <property type="entry name" value="PROTEIN_KINASE_DOM"/>
    <property type="match status" value="1"/>
</dbReference>
<comment type="caution">
    <text evidence="9">The sequence shown here is derived from an EMBL/GenBank/DDBJ whole genome shotgun (WGS) entry which is preliminary data.</text>
</comment>
<keyword evidence="5" id="KW-0418">Kinase</keyword>
<keyword evidence="3" id="KW-0808">Transferase</keyword>
<evidence type="ECO:0000256" key="5">
    <source>
        <dbReference type="ARBA" id="ARBA00022777"/>
    </source>
</evidence>
<organism evidence="9 10">
    <name type="scientific">Candidatus Raymondbacteria bacterium RIFOXYD12_FULL_49_13</name>
    <dbReference type="NCBI Taxonomy" id="1817890"/>
    <lineage>
        <taxon>Bacteria</taxon>
        <taxon>Raymondiibacteriota</taxon>
    </lineage>
</organism>
<protein>
    <recommendedName>
        <fullName evidence="1">non-specific serine/threonine protein kinase</fullName>
        <ecNumber evidence="1">2.7.11.1</ecNumber>
    </recommendedName>
</protein>
<gene>
    <name evidence="9" type="ORF">A2519_20895</name>
</gene>
<dbReference type="EMBL" id="MFYX01000067">
    <property type="protein sequence ID" value="OGK04638.1"/>
    <property type="molecule type" value="Genomic_DNA"/>
</dbReference>
<dbReference type="EC" id="2.7.11.1" evidence="1"/>
<dbReference type="GO" id="GO:0004674">
    <property type="term" value="F:protein serine/threonine kinase activity"/>
    <property type="evidence" value="ECO:0007669"/>
    <property type="project" value="UniProtKB-KW"/>
</dbReference>
<evidence type="ECO:0000256" key="6">
    <source>
        <dbReference type="ARBA" id="ARBA00022840"/>
    </source>
</evidence>
<feature type="transmembrane region" description="Helical" evidence="7">
    <location>
        <begin position="338"/>
        <end position="355"/>
    </location>
</feature>
<dbReference type="Pfam" id="PF00069">
    <property type="entry name" value="Pkinase"/>
    <property type="match status" value="1"/>
</dbReference>
<dbReference type="Proteomes" id="UP000179243">
    <property type="component" value="Unassembled WGS sequence"/>
</dbReference>